<dbReference type="PANTHER" id="PTHR33337">
    <property type="entry name" value="GFA DOMAIN-CONTAINING PROTEIN"/>
    <property type="match status" value="1"/>
</dbReference>
<evidence type="ECO:0000313" key="7">
    <source>
        <dbReference type="Proteomes" id="UP000614261"/>
    </source>
</evidence>
<feature type="domain" description="CENP-V/GFA" evidence="5">
    <location>
        <begin position="4"/>
        <end position="124"/>
    </location>
</feature>
<dbReference type="InterPro" id="IPR006913">
    <property type="entry name" value="CENP-V/GFA"/>
</dbReference>
<dbReference type="RefSeq" id="WP_188512700.1">
    <property type="nucleotide sequence ID" value="NZ_BMGD01000001.1"/>
</dbReference>
<dbReference type="Gene3D" id="3.90.1590.10">
    <property type="entry name" value="glutathione-dependent formaldehyde- activating enzyme (gfa)"/>
    <property type="match status" value="1"/>
</dbReference>
<dbReference type="Pfam" id="PF04828">
    <property type="entry name" value="GFA"/>
    <property type="match status" value="1"/>
</dbReference>
<evidence type="ECO:0000313" key="6">
    <source>
        <dbReference type="EMBL" id="GGB52733.1"/>
    </source>
</evidence>
<dbReference type="PANTHER" id="PTHR33337:SF40">
    <property type="entry name" value="CENP-V_GFA DOMAIN-CONTAINING PROTEIN-RELATED"/>
    <property type="match status" value="1"/>
</dbReference>
<keyword evidence="7" id="KW-1185">Reference proteome</keyword>
<keyword evidence="4" id="KW-0456">Lyase</keyword>
<dbReference type="InterPro" id="IPR011057">
    <property type="entry name" value="Mss4-like_sf"/>
</dbReference>
<name>A0ABQ1IUD0_9SPHN</name>
<evidence type="ECO:0000256" key="4">
    <source>
        <dbReference type="ARBA" id="ARBA00023239"/>
    </source>
</evidence>
<keyword evidence="3" id="KW-0862">Zinc</keyword>
<keyword evidence="2" id="KW-0479">Metal-binding</keyword>
<evidence type="ECO:0000256" key="2">
    <source>
        <dbReference type="ARBA" id="ARBA00022723"/>
    </source>
</evidence>
<evidence type="ECO:0000259" key="5">
    <source>
        <dbReference type="PROSITE" id="PS51891"/>
    </source>
</evidence>
<protein>
    <submittedName>
        <fullName evidence="6">Aldehyde-activating protein</fullName>
    </submittedName>
</protein>
<sequence>MSNHEGGCHCGAVRFAVETTDESEQGPRTALCHCTDCRRCAGAPAVGWTAVASSTFKLLQGTPAVYQSSALAQRSFCAKCGTGLYYVNETVLPGLVDIQTATFDDPQAFPAMAHIQMADAIEWMTTAHELPAFERFPEG</sequence>
<evidence type="ECO:0000256" key="3">
    <source>
        <dbReference type="ARBA" id="ARBA00022833"/>
    </source>
</evidence>
<dbReference type="EMBL" id="BMGD01000001">
    <property type="protein sequence ID" value="GGB52733.1"/>
    <property type="molecule type" value="Genomic_DNA"/>
</dbReference>
<proteinExistence type="inferred from homology"/>
<evidence type="ECO:0000256" key="1">
    <source>
        <dbReference type="ARBA" id="ARBA00005495"/>
    </source>
</evidence>
<dbReference type="Proteomes" id="UP000614261">
    <property type="component" value="Unassembled WGS sequence"/>
</dbReference>
<organism evidence="6 7">
    <name type="scientific">Blastomonas aquatica</name>
    <dbReference type="NCBI Taxonomy" id="1510276"/>
    <lineage>
        <taxon>Bacteria</taxon>
        <taxon>Pseudomonadati</taxon>
        <taxon>Pseudomonadota</taxon>
        <taxon>Alphaproteobacteria</taxon>
        <taxon>Sphingomonadales</taxon>
        <taxon>Sphingomonadaceae</taxon>
        <taxon>Blastomonas</taxon>
    </lineage>
</organism>
<comment type="caution">
    <text evidence="6">The sequence shown here is derived from an EMBL/GenBank/DDBJ whole genome shotgun (WGS) entry which is preliminary data.</text>
</comment>
<comment type="similarity">
    <text evidence="1">Belongs to the Gfa family.</text>
</comment>
<accession>A0ABQ1IUD0</accession>
<reference evidence="7" key="1">
    <citation type="journal article" date="2019" name="Int. J. Syst. Evol. Microbiol.">
        <title>The Global Catalogue of Microorganisms (GCM) 10K type strain sequencing project: providing services to taxonomists for standard genome sequencing and annotation.</title>
        <authorList>
            <consortium name="The Broad Institute Genomics Platform"/>
            <consortium name="The Broad Institute Genome Sequencing Center for Infectious Disease"/>
            <person name="Wu L."/>
            <person name="Ma J."/>
        </authorList>
    </citation>
    <scope>NUCLEOTIDE SEQUENCE [LARGE SCALE GENOMIC DNA]</scope>
    <source>
        <strain evidence="7">CGMCC 1.12851</strain>
    </source>
</reference>
<dbReference type="PROSITE" id="PS51891">
    <property type="entry name" value="CENP_V_GFA"/>
    <property type="match status" value="1"/>
</dbReference>
<dbReference type="SUPFAM" id="SSF51316">
    <property type="entry name" value="Mss4-like"/>
    <property type="match status" value="1"/>
</dbReference>
<gene>
    <name evidence="6" type="ORF">GCM10010833_04260</name>
</gene>